<feature type="transmembrane region" description="Helical" evidence="1">
    <location>
        <begin position="290"/>
        <end position="309"/>
    </location>
</feature>
<feature type="transmembrane region" description="Helical" evidence="1">
    <location>
        <begin position="12"/>
        <end position="32"/>
    </location>
</feature>
<dbReference type="EMBL" id="KZ679126">
    <property type="protein sequence ID" value="PTB80941.1"/>
    <property type="molecule type" value="Genomic_DNA"/>
</dbReference>
<reference evidence="2 3" key="1">
    <citation type="submission" date="2016-07" db="EMBL/GenBank/DDBJ databases">
        <title>Multiple horizontal gene transfer events from other fungi enriched the ability of initially mycotrophic Trichoderma (Ascomycota) to feed on dead plant biomass.</title>
        <authorList>
            <consortium name="DOE Joint Genome Institute"/>
            <person name="Aerts A."/>
            <person name="Atanasova L."/>
            <person name="Chenthamara K."/>
            <person name="Zhang J."/>
            <person name="Grujic M."/>
            <person name="Henrissat B."/>
            <person name="Kuo A."/>
            <person name="Salamov A."/>
            <person name="Lipzen A."/>
            <person name="Labutti K."/>
            <person name="Barry K."/>
            <person name="Miao Y."/>
            <person name="Rahimi M.J."/>
            <person name="Shen Q."/>
            <person name="Grigoriev I.V."/>
            <person name="Kubicek C.P."/>
            <person name="Druzhinina I.S."/>
        </authorList>
    </citation>
    <scope>NUCLEOTIDE SEQUENCE [LARGE SCALE GENOMIC DNA]</scope>
    <source>
        <strain evidence="2 3">ATCC 18648</strain>
    </source>
</reference>
<name>A0A2T4CH89_TRILO</name>
<keyword evidence="1" id="KW-0812">Transmembrane</keyword>
<evidence type="ECO:0000313" key="2">
    <source>
        <dbReference type="EMBL" id="PTB80941.1"/>
    </source>
</evidence>
<gene>
    <name evidence="2" type="ORF">M440DRAFT_1002772</name>
</gene>
<dbReference type="AlphaFoldDB" id="A0A2T4CH89"/>
<keyword evidence="1" id="KW-0472">Membrane</keyword>
<keyword evidence="1" id="KW-1133">Transmembrane helix</keyword>
<dbReference type="Proteomes" id="UP000240760">
    <property type="component" value="Unassembled WGS sequence"/>
</dbReference>
<accession>A0A2T4CH89</accession>
<keyword evidence="3" id="KW-1185">Reference proteome</keyword>
<evidence type="ECO:0000256" key="1">
    <source>
        <dbReference type="SAM" id="Phobius"/>
    </source>
</evidence>
<organism evidence="2 3">
    <name type="scientific">Trichoderma longibrachiatum ATCC 18648</name>
    <dbReference type="NCBI Taxonomy" id="983965"/>
    <lineage>
        <taxon>Eukaryota</taxon>
        <taxon>Fungi</taxon>
        <taxon>Dikarya</taxon>
        <taxon>Ascomycota</taxon>
        <taxon>Pezizomycotina</taxon>
        <taxon>Sordariomycetes</taxon>
        <taxon>Hypocreomycetidae</taxon>
        <taxon>Hypocreales</taxon>
        <taxon>Hypocreaceae</taxon>
        <taxon>Trichoderma</taxon>
    </lineage>
</organism>
<proteinExistence type="predicted"/>
<evidence type="ECO:0000313" key="3">
    <source>
        <dbReference type="Proteomes" id="UP000240760"/>
    </source>
</evidence>
<sequence>MFLDKRRHRGVGRGFVFFLALLKPHTLFFFLLPDNLTSVARLTALEPLSTNSAWGQALLIVHTDQHLISLSHLPLCKNTGGRHFDVSGWQRIIAASCRHCPSCLSQSLLWTTVCPDTACYLAPSISLTGTSLSLSLFSLSILLSLCHSLQSSDRNSGCCLMQALSRLRSLFDPAEESKKHEVNNNNNTNAVAGLGCMRVPHHPQTPAQSCSFDRPASCTSWTARAATANCICSADNSRSLLTYLPPHRASELTRPGQARMPGCQDAKMLVRSSGAAVCRSASFPCPLRQLTSFAHVLLLLACLLAYLCLF</sequence>
<protein>
    <submittedName>
        <fullName evidence="2">Uncharacterized protein</fullName>
    </submittedName>
</protein>